<protein>
    <submittedName>
        <fullName evidence="1">DUF177 domain-containing protein</fullName>
    </submittedName>
</protein>
<dbReference type="InterPro" id="IPR003772">
    <property type="entry name" value="YceD"/>
</dbReference>
<sequence>MANNPFVFDVSGVLKGDGLPETLTQTGPSPSRIGPEMIAIPEGREVKVEATLTPLGSGIMVDATLTAEFVGECVRCLKDLTPTETLQISEVFSTSDDFITGDAEEEEDRGSGDEIARVEGDTVDLEQAFVNEAGLNLPFNPTCQPECAGDTDVPVPDGVSGEENNLVDPRWADLEKFL</sequence>
<proteinExistence type="predicted"/>
<organism evidence="1 2">
    <name type="scientific">Corynebacterium coyleae</name>
    <dbReference type="NCBI Taxonomy" id="53374"/>
    <lineage>
        <taxon>Bacteria</taxon>
        <taxon>Bacillati</taxon>
        <taxon>Actinomycetota</taxon>
        <taxon>Actinomycetes</taxon>
        <taxon>Mycobacteriales</taxon>
        <taxon>Corynebacteriaceae</taxon>
        <taxon>Corynebacterium</taxon>
    </lineage>
</organism>
<gene>
    <name evidence="1" type="ORF">HC138_00620</name>
</gene>
<dbReference type="Proteomes" id="UP000591626">
    <property type="component" value="Unassembled WGS sequence"/>
</dbReference>
<accession>A0AAP6XKB7</accession>
<dbReference type="EMBL" id="JAAUVV010000001">
    <property type="protein sequence ID" value="NJJ02888.1"/>
    <property type="molecule type" value="Genomic_DNA"/>
</dbReference>
<dbReference type="AlphaFoldDB" id="A0AAP6XKB7"/>
<comment type="caution">
    <text evidence="1">The sequence shown here is derived from an EMBL/GenBank/DDBJ whole genome shotgun (WGS) entry which is preliminary data.</text>
</comment>
<dbReference type="RefSeq" id="WP_070450960.1">
    <property type="nucleotide sequence ID" value="NZ_JAAUVV010000001.1"/>
</dbReference>
<dbReference type="Pfam" id="PF02620">
    <property type="entry name" value="YceD"/>
    <property type="match status" value="1"/>
</dbReference>
<reference evidence="1 2" key="1">
    <citation type="submission" date="2020-03" db="EMBL/GenBank/DDBJ databases">
        <title>Draft genome sequences of bacterial isolates from the female urobiome.</title>
        <authorList>
            <person name="Miller-Ensminger T."/>
            <person name="Wolfe A.J."/>
            <person name="Putonti C."/>
        </authorList>
    </citation>
    <scope>NUCLEOTIDE SEQUENCE [LARGE SCALE GENOMIC DNA]</scope>
    <source>
        <strain evidence="1 2">UMB8490</strain>
    </source>
</reference>
<evidence type="ECO:0000313" key="2">
    <source>
        <dbReference type="Proteomes" id="UP000591626"/>
    </source>
</evidence>
<name>A0AAP6XKB7_9CORY</name>
<evidence type="ECO:0000313" key="1">
    <source>
        <dbReference type="EMBL" id="NJJ02888.1"/>
    </source>
</evidence>